<evidence type="ECO:0000313" key="3">
    <source>
        <dbReference type="Proteomes" id="UP000582981"/>
    </source>
</evidence>
<reference evidence="2 3" key="1">
    <citation type="submission" date="2020-04" db="EMBL/GenBank/DDBJ databases">
        <title>Molecular characterization of pseudomonads from Agaricus bisporus reveal novel blotch 2 pathogens in Western Europe.</title>
        <authorList>
            <person name="Taparia T."/>
            <person name="Krijger M."/>
            <person name="Haynes E."/>
            <person name="Elpinstone J.G."/>
            <person name="Noble R."/>
            <person name="Van Der Wolf J."/>
        </authorList>
    </citation>
    <scope>NUCLEOTIDE SEQUENCE [LARGE SCALE GENOMIC DNA]</scope>
    <source>
        <strain evidence="2 3">F1001</strain>
    </source>
</reference>
<dbReference type="EMBL" id="JACAPU010000041">
    <property type="protein sequence ID" value="NWB50315.1"/>
    <property type="molecule type" value="Genomic_DNA"/>
</dbReference>
<proteinExistence type="predicted"/>
<feature type="region of interest" description="Disordered" evidence="1">
    <location>
        <begin position="1"/>
        <end position="20"/>
    </location>
</feature>
<organism evidence="2 3">
    <name type="scientific">Pseudomonas gingeri</name>
    <dbReference type="NCBI Taxonomy" id="117681"/>
    <lineage>
        <taxon>Bacteria</taxon>
        <taxon>Pseudomonadati</taxon>
        <taxon>Pseudomonadota</taxon>
        <taxon>Gammaproteobacteria</taxon>
        <taxon>Pseudomonadales</taxon>
        <taxon>Pseudomonadaceae</taxon>
        <taxon>Pseudomonas</taxon>
    </lineage>
</organism>
<dbReference type="Proteomes" id="UP000582981">
    <property type="component" value="Unassembled WGS sequence"/>
</dbReference>
<accession>A0A7Y7WIU6</accession>
<sequence>MLVNARHNPVIQPSHRKDLDPTTAAANALSSGFIQNAQAASAASSAPGTQNAADQVADNVNAAFAKTRVHLQAAVATVAAPATLTTTAPTTRTAPPAAASNDSDAMKAFKDYMSKPAAQRIRDQLLKEEGLTEADLKSMSPEKQKGIEDKIAERMKMEFNAKTADNKANPADQQAAGAFLATATQ</sequence>
<feature type="region of interest" description="Disordered" evidence="1">
    <location>
        <begin position="163"/>
        <end position="185"/>
    </location>
</feature>
<evidence type="ECO:0000256" key="1">
    <source>
        <dbReference type="SAM" id="MobiDB-lite"/>
    </source>
</evidence>
<comment type="caution">
    <text evidence="2">The sequence shown here is derived from an EMBL/GenBank/DDBJ whole genome shotgun (WGS) entry which is preliminary data.</text>
</comment>
<dbReference type="AlphaFoldDB" id="A0A7Y7WIU6"/>
<name>A0A7Y7WIU6_9PSED</name>
<evidence type="ECO:0000313" key="2">
    <source>
        <dbReference type="EMBL" id="NWB50315.1"/>
    </source>
</evidence>
<protein>
    <submittedName>
        <fullName evidence="2">Uncharacterized protein</fullName>
    </submittedName>
</protein>
<gene>
    <name evidence="2" type="ORF">HX829_27940</name>
</gene>
<dbReference type="RefSeq" id="WP_100944113.1">
    <property type="nucleotide sequence ID" value="NZ_JACAPU010000041.1"/>
</dbReference>